<dbReference type="Proteomes" id="UP000566995">
    <property type="component" value="Unassembled WGS sequence"/>
</dbReference>
<comment type="caution">
    <text evidence="1">The sequence shown here is derived from an EMBL/GenBank/DDBJ whole genome shotgun (WGS) entry which is preliminary data.</text>
</comment>
<sequence length="159" mass="17779">MICPHCNLEIKDGQAVHGLYKTHWKCAPVPEATRPEMVVKKSEETLAAITSQHSPAVTTAPKGVGRLRTNKPGGPIWRTICSWQEHRNKGYEKHWAVGGSLHMTLNCGHTAYRKLSQKLPSSMQVRCWECEQMQGGSQRSGMRWDAETMMPVRVDAAGQ</sequence>
<evidence type="ECO:0000313" key="1">
    <source>
        <dbReference type="EMBL" id="MBB4861464.1"/>
    </source>
</evidence>
<evidence type="ECO:0000313" key="2">
    <source>
        <dbReference type="Proteomes" id="UP000566995"/>
    </source>
</evidence>
<dbReference type="AlphaFoldDB" id="A0A7W7KER9"/>
<name>A0A7W7KER9_PSENT</name>
<dbReference type="EMBL" id="JACHLI010000001">
    <property type="protein sequence ID" value="MBB4861464.1"/>
    <property type="molecule type" value="Genomic_DNA"/>
</dbReference>
<accession>A0A7W7KER9</accession>
<protein>
    <submittedName>
        <fullName evidence="1">Uncharacterized protein</fullName>
    </submittedName>
</protein>
<organism evidence="1 2">
    <name type="scientific">Pseudomonas nitroreducens</name>
    <dbReference type="NCBI Taxonomy" id="46680"/>
    <lineage>
        <taxon>Bacteria</taxon>
        <taxon>Pseudomonadati</taxon>
        <taxon>Pseudomonadota</taxon>
        <taxon>Gammaproteobacteria</taxon>
        <taxon>Pseudomonadales</taxon>
        <taxon>Pseudomonadaceae</taxon>
        <taxon>Pseudomonas</taxon>
    </lineage>
</organism>
<reference evidence="1 2" key="1">
    <citation type="submission" date="2020-08" db="EMBL/GenBank/DDBJ databases">
        <title>Functional genomics of gut bacteria from endangered species of beetles.</title>
        <authorList>
            <person name="Carlos-Shanley C."/>
        </authorList>
    </citation>
    <scope>NUCLEOTIDE SEQUENCE [LARGE SCALE GENOMIC DNA]</scope>
    <source>
        <strain evidence="1 2">S00179</strain>
    </source>
</reference>
<proteinExistence type="predicted"/>
<gene>
    <name evidence="1" type="ORF">HNP46_000275</name>
</gene>